<feature type="domain" description="MPN" evidence="6">
    <location>
        <begin position="21"/>
        <end position="146"/>
    </location>
</feature>
<dbReference type="PROSITE" id="PS50249">
    <property type="entry name" value="MPN"/>
    <property type="match status" value="1"/>
</dbReference>
<evidence type="ECO:0000256" key="2">
    <source>
        <dbReference type="ARBA" id="ARBA00022723"/>
    </source>
</evidence>
<dbReference type="PANTHER" id="PTHR34858:SF1">
    <property type="entry name" value="CYSO-CYSTEINE PEPTIDASE"/>
    <property type="match status" value="1"/>
</dbReference>
<keyword evidence="8" id="KW-1185">Reference proteome</keyword>
<proteinExistence type="predicted"/>
<evidence type="ECO:0000256" key="4">
    <source>
        <dbReference type="ARBA" id="ARBA00022833"/>
    </source>
</evidence>
<dbReference type="PANTHER" id="PTHR34858">
    <property type="entry name" value="CYSO-CYSTEINE PEPTIDASE"/>
    <property type="match status" value="1"/>
</dbReference>
<dbReference type="InterPro" id="IPR037518">
    <property type="entry name" value="MPN"/>
</dbReference>
<keyword evidence="5" id="KW-0482">Metalloprotease</keyword>
<evidence type="ECO:0000313" key="7">
    <source>
        <dbReference type="EMBL" id="MDG4721064.1"/>
    </source>
</evidence>
<accession>A0ABT6GHF5</accession>
<name>A0ABT6GHF5_9PROT</name>
<keyword evidence="3" id="KW-0378">Hydrolase</keyword>
<dbReference type="SUPFAM" id="SSF102712">
    <property type="entry name" value="JAB1/MPN domain"/>
    <property type="match status" value="1"/>
</dbReference>
<reference evidence="7 8" key="1">
    <citation type="submission" date="2023-03" db="EMBL/GenBank/DDBJ databases">
        <title>Strain FZY0004 represents a novel species in the genus Thalassospira isolated from seawater.</title>
        <authorList>
            <person name="Fu Z.-Y."/>
        </authorList>
    </citation>
    <scope>NUCLEOTIDE SEQUENCE [LARGE SCALE GENOMIC DNA]</scope>
    <source>
        <strain evidence="7 8">FZY0004</strain>
    </source>
</reference>
<dbReference type="EMBL" id="JARSBO010000010">
    <property type="protein sequence ID" value="MDG4721064.1"/>
    <property type="molecule type" value="Genomic_DNA"/>
</dbReference>
<dbReference type="Pfam" id="PF14464">
    <property type="entry name" value="Prok-JAB"/>
    <property type="match status" value="1"/>
</dbReference>
<evidence type="ECO:0000313" key="8">
    <source>
        <dbReference type="Proteomes" id="UP001529180"/>
    </source>
</evidence>
<gene>
    <name evidence="7" type="ORF">P7680_18815</name>
</gene>
<protein>
    <submittedName>
        <fullName evidence="7">M67 family metallopeptidase</fullName>
    </submittedName>
</protein>
<evidence type="ECO:0000259" key="6">
    <source>
        <dbReference type="PROSITE" id="PS50249"/>
    </source>
</evidence>
<dbReference type="InterPro" id="IPR000555">
    <property type="entry name" value="JAMM/MPN+_dom"/>
</dbReference>
<evidence type="ECO:0000256" key="5">
    <source>
        <dbReference type="ARBA" id="ARBA00023049"/>
    </source>
</evidence>
<evidence type="ECO:0000256" key="1">
    <source>
        <dbReference type="ARBA" id="ARBA00022670"/>
    </source>
</evidence>
<dbReference type="InterPro" id="IPR051929">
    <property type="entry name" value="VirAsm_ModProt"/>
</dbReference>
<keyword evidence="1" id="KW-0645">Protease</keyword>
<dbReference type="CDD" id="cd08070">
    <property type="entry name" value="MPN_like"/>
    <property type="match status" value="1"/>
</dbReference>
<keyword evidence="4" id="KW-0862">Zinc</keyword>
<dbReference type="RefSeq" id="WP_114102591.1">
    <property type="nucleotide sequence ID" value="NZ_JARSBO010000010.1"/>
</dbReference>
<keyword evidence="2" id="KW-0479">Metal-binding</keyword>
<comment type="caution">
    <text evidence="7">The sequence shown here is derived from an EMBL/GenBank/DDBJ whole genome shotgun (WGS) entry which is preliminary data.</text>
</comment>
<organism evidence="7 8">
    <name type="scientific">Thalassospira aquimaris</name>
    <dbReference type="NCBI Taxonomy" id="3037796"/>
    <lineage>
        <taxon>Bacteria</taxon>
        <taxon>Pseudomonadati</taxon>
        <taxon>Pseudomonadota</taxon>
        <taxon>Alphaproteobacteria</taxon>
        <taxon>Rhodospirillales</taxon>
        <taxon>Thalassospiraceae</taxon>
        <taxon>Thalassospira</taxon>
    </lineage>
</organism>
<dbReference type="SMART" id="SM00232">
    <property type="entry name" value="JAB_MPN"/>
    <property type="match status" value="1"/>
</dbReference>
<dbReference type="InterPro" id="IPR028090">
    <property type="entry name" value="JAB_dom_prok"/>
</dbReference>
<dbReference type="Proteomes" id="UP001529180">
    <property type="component" value="Unassembled WGS sequence"/>
</dbReference>
<evidence type="ECO:0000256" key="3">
    <source>
        <dbReference type="ARBA" id="ARBA00022801"/>
    </source>
</evidence>
<dbReference type="Gene3D" id="3.40.140.10">
    <property type="entry name" value="Cytidine Deaminase, domain 2"/>
    <property type="match status" value="1"/>
</dbReference>
<sequence length="172" mass="18974">MGDCSNITGGNGQGAASDLTVYLSSVLHDALRDLAALQWPEECCGLLIAAKQNPNRIERVVVARNVATDPRKTFEIDPQVLIDTYRAVRSSDEMVVGCFHSHPNGNVLPSTTDRARADVDGFLWLIIATDHSGVLKSGMYRARHQKSSNPRDGETIRYFRRCKLLSEAIGLY</sequence>